<evidence type="ECO:0000259" key="1">
    <source>
        <dbReference type="Pfam" id="PF04296"/>
    </source>
</evidence>
<dbReference type="EMBL" id="JAJMLW010000002">
    <property type="protein sequence ID" value="MCI2242014.1"/>
    <property type="molecule type" value="Genomic_DNA"/>
</dbReference>
<keyword evidence="3" id="KW-1185">Reference proteome</keyword>
<dbReference type="SUPFAM" id="SSF64376">
    <property type="entry name" value="YlxR-like"/>
    <property type="match status" value="1"/>
</dbReference>
<reference evidence="2" key="1">
    <citation type="submission" date="2021-11" db="EMBL/GenBank/DDBJ databases">
        <title>A Novel Adlercreutzia Species, isolated from a Allomyrina dichotoma larva feces.</title>
        <authorList>
            <person name="Suh M.K."/>
        </authorList>
    </citation>
    <scope>NUCLEOTIDE SEQUENCE</scope>
    <source>
        <strain evidence="2">JBNU-10</strain>
    </source>
</reference>
<dbReference type="Gene3D" id="3.30.1230.10">
    <property type="entry name" value="YlxR-like"/>
    <property type="match status" value="1"/>
</dbReference>
<dbReference type="InterPro" id="IPR007393">
    <property type="entry name" value="YlxR_dom"/>
</dbReference>
<dbReference type="RefSeq" id="WP_242164820.1">
    <property type="nucleotide sequence ID" value="NZ_JAJMLW010000002.1"/>
</dbReference>
<organism evidence="2 3">
    <name type="scientific">Adlercreutzia faecimuris</name>
    <dbReference type="NCBI Taxonomy" id="2897341"/>
    <lineage>
        <taxon>Bacteria</taxon>
        <taxon>Bacillati</taxon>
        <taxon>Actinomycetota</taxon>
        <taxon>Coriobacteriia</taxon>
        <taxon>Eggerthellales</taxon>
        <taxon>Eggerthellaceae</taxon>
        <taxon>Adlercreutzia</taxon>
    </lineage>
</organism>
<dbReference type="InterPro" id="IPR037465">
    <property type="entry name" value="YlxR"/>
</dbReference>
<dbReference type="PANTHER" id="PTHR34215">
    <property type="entry name" value="BLL0784 PROTEIN"/>
    <property type="match status" value="1"/>
</dbReference>
<dbReference type="Proteomes" id="UP001430755">
    <property type="component" value="Unassembled WGS sequence"/>
</dbReference>
<sequence>MAQQQDRKRQRRCIACGQQETKAALRRFARAADGTVSFDPSGRAPGRGAYVCSDECFQAARRGRKLERALRVKLTDEDYDRLAGEMARATDETPSV</sequence>
<comment type="caution">
    <text evidence="2">The sequence shown here is derived from an EMBL/GenBank/DDBJ whole genome shotgun (WGS) entry which is preliminary data.</text>
</comment>
<evidence type="ECO:0000313" key="2">
    <source>
        <dbReference type="EMBL" id="MCI2242014.1"/>
    </source>
</evidence>
<accession>A0ABS9WGN0</accession>
<dbReference type="NCBIfam" id="NF047356">
    <property type="entry name" value="RNA_bind_RnpM"/>
    <property type="match status" value="1"/>
</dbReference>
<protein>
    <submittedName>
        <fullName evidence="2">YlxR family protein</fullName>
    </submittedName>
</protein>
<dbReference type="PANTHER" id="PTHR34215:SF1">
    <property type="entry name" value="YLXR DOMAIN-CONTAINING PROTEIN"/>
    <property type="match status" value="1"/>
</dbReference>
<feature type="domain" description="YlxR" evidence="1">
    <location>
        <begin position="11"/>
        <end position="83"/>
    </location>
</feature>
<dbReference type="InterPro" id="IPR035931">
    <property type="entry name" value="YlxR-like_sf"/>
</dbReference>
<dbReference type="Pfam" id="PF04296">
    <property type="entry name" value="YlxR"/>
    <property type="match status" value="1"/>
</dbReference>
<gene>
    <name evidence="2" type="ORF">LPT13_06575</name>
</gene>
<evidence type="ECO:0000313" key="3">
    <source>
        <dbReference type="Proteomes" id="UP001430755"/>
    </source>
</evidence>
<name>A0ABS9WGN0_9ACTN</name>
<proteinExistence type="predicted"/>